<gene>
    <name evidence="1" type="ORF">UT76_C0006G0016</name>
</gene>
<comment type="caution">
    <text evidence="1">The sequence shown here is derived from an EMBL/GenBank/DDBJ whole genome shotgun (WGS) entry which is preliminary data.</text>
</comment>
<sequence>MKVIILHGDDTQKSYARLRIFIDVAKERSWEVNYIDESAQSFEEILSASSLFGNERFFILKDVKKLGKKEYLWLNKRQEDLSGTLIIYNEGPLNAATVKNFSIGTKVEEYKLPVLLWNFLDNLLPGKGEFCVRSLHKILEKQPVEFVFSLISKHIRDIYWAKVDAASAGFPFWKINKLKSQASKFDVLSLQKLISVLSAIDIDVKTSKADLISELDLVLLKHLE</sequence>
<dbReference type="EMBL" id="LBYA01000006">
    <property type="protein sequence ID" value="KKR44374.1"/>
    <property type="molecule type" value="Genomic_DNA"/>
</dbReference>
<dbReference type="GO" id="GO:0003677">
    <property type="term" value="F:DNA binding"/>
    <property type="evidence" value="ECO:0007669"/>
    <property type="project" value="InterPro"/>
</dbReference>
<dbReference type="AlphaFoldDB" id="A0A0G0QVA1"/>
<accession>A0A0G0QVA1</accession>
<organism evidence="1 2">
    <name type="scientific">Candidatus Woesebacteria bacterium GW2011_GWB1_40_12</name>
    <dbReference type="NCBI Taxonomy" id="1618576"/>
    <lineage>
        <taxon>Bacteria</taxon>
        <taxon>Candidatus Woeseibacteriota</taxon>
    </lineage>
</organism>
<reference evidence="1 2" key="1">
    <citation type="journal article" date="2015" name="Nature">
        <title>rRNA introns, odd ribosomes, and small enigmatic genomes across a large radiation of phyla.</title>
        <authorList>
            <person name="Brown C.T."/>
            <person name="Hug L.A."/>
            <person name="Thomas B.C."/>
            <person name="Sharon I."/>
            <person name="Castelle C.J."/>
            <person name="Singh A."/>
            <person name="Wilkins M.J."/>
            <person name="Williams K.H."/>
            <person name="Banfield J.F."/>
        </authorList>
    </citation>
    <scope>NUCLEOTIDE SEQUENCE [LARGE SCALE GENOMIC DNA]</scope>
</reference>
<protein>
    <recommendedName>
        <fullName evidence="3">DNA polymerase III delta N-terminal domain-containing protein</fullName>
    </recommendedName>
</protein>
<name>A0A0G0QVA1_9BACT</name>
<evidence type="ECO:0000313" key="1">
    <source>
        <dbReference type="EMBL" id="KKR44374.1"/>
    </source>
</evidence>
<evidence type="ECO:0008006" key="3">
    <source>
        <dbReference type="Google" id="ProtNLM"/>
    </source>
</evidence>
<proteinExistence type="predicted"/>
<dbReference type="InterPro" id="IPR008921">
    <property type="entry name" value="DNA_pol3_clamp-load_cplx_C"/>
</dbReference>
<dbReference type="Proteomes" id="UP000034215">
    <property type="component" value="Unassembled WGS sequence"/>
</dbReference>
<dbReference type="SUPFAM" id="SSF48019">
    <property type="entry name" value="post-AAA+ oligomerization domain-like"/>
    <property type="match status" value="1"/>
</dbReference>
<dbReference type="GO" id="GO:0006260">
    <property type="term" value="P:DNA replication"/>
    <property type="evidence" value="ECO:0007669"/>
    <property type="project" value="InterPro"/>
</dbReference>
<evidence type="ECO:0000313" key="2">
    <source>
        <dbReference type="Proteomes" id="UP000034215"/>
    </source>
</evidence>
<dbReference type="Gene3D" id="1.20.272.10">
    <property type="match status" value="1"/>
</dbReference>